<comment type="subcellular location">
    <subcellularLocation>
        <location evidence="1">Cytoplasm</location>
    </subcellularLocation>
</comment>
<protein>
    <recommendedName>
        <fullName evidence="9">D-dopachrome decarboxylase</fullName>
        <ecNumber evidence="9">4.1.1.84</ecNumber>
    </recommendedName>
</protein>
<evidence type="ECO:0000256" key="8">
    <source>
        <dbReference type="ARBA" id="ARBA00037460"/>
    </source>
</evidence>
<dbReference type="GO" id="GO:0005737">
    <property type="term" value="C:cytoplasm"/>
    <property type="evidence" value="ECO:0007669"/>
    <property type="project" value="UniProtKB-SubCell"/>
</dbReference>
<dbReference type="PANTHER" id="PTHR11954:SF22">
    <property type="entry name" value="D-DOPACHROME DECARBOXYLASE"/>
    <property type="match status" value="1"/>
</dbReference>
<accession>A0AAE1DVD2</accession>
<evidence type="ECO:0000256" key="3">
    <source>
        <dbReference type="ARBA" id="ARBA00011233"/>
    </source>
</evidence>
<reference evidence="10" key="1">
    <citation type="journal article" date="2023" name="G3 (Bethesda)">
        <title>A reference genome for the long-term kleptoplast-retaining sea slug Elysia crispata morphotype clarki.</title>
        <authorList>
            <person name="Eastman K.E."/>
            <person name="Pendleton A.L."/>
            <person name="Shaikh M.A."/>
            <person name="Suttiyut T."/>
            <person name="Ogas R."/>
            <person name="Tomko P."/>
            <person name="Gavelis G."/>
            <person name="Widhalm J.R."/>
            <person name="Wisecaver J.H."/>
        </authorList>
    </citation>
    <scope>NUCLEOTIDE SEQUENCE</scope>
    <source>
        <strain evidence="10">ECLA1</strain>
    </source>
</reference>
<evidence type="ECO:0000256" key="9">
    <source>
        <dbReference type="ARBA" id="ARBA00038884"/>
    </source>
</evidence>
<evidence type="ECO:0000256" key="1">
    <source>
        <dbReference type="ARBA" id="ARBA00004496"/>
    </source>
</evidence>
<sequence length="134" mass="15395">MQRVTLWGRTLQNISSRINHHQQQLTMPMCQLFTSRRECDLKDGIELRFAQVIAKTLGKPLERVTIVIHTNHHFLRAGTLEPAALLSVTSAGVFDEKRNPTYTPDLKNAMQTELDLPAERCQIMYNDFNIKFVA</sequence>
<dbReference type="Gene3D" id="3.30.429.10">
    <property type="entry name" value="Macrophage Migration Inhibitory Factor"/>
    <property type="match status" value="1"/>
</dbReference>
<dbReference type="EC" id="4.1.1.84" evidence="9"/>
<keyword evidence="6" id="KW-0470">Melanin biosynthesis</keyword>
<dbReference type="InterPro" id="IPR001398">
    <property type="entry name" value="Macrophage_inhib_fac"/>
</dbReference>
<dbReference type="Pfam" id="PF01187">
    <property type="entry name" value="MIF"/>
    <property type="match status" value="1"/>
</dbReference>
<evidence type="ECO:0000313" key="11">
    <source>
        <dbReference type="Proteomes" id="UP001283361"/>
    </source>
</evidence>
<comment type="function">
    <text evidence="8">Tautomerization of D-dopachrome with decarboxylation to give 5,6-dihydroxyindole (DHI).</text>
</comment>
<dbReference type="AlphaFoldDB" id="A0AAE1DVD2"/>
<evidence type="ECO:0000256" key="4">
    <source>
        <dbReference type="ARBA" id="ARBA00022490"/>
    </source>
</evidence>
<evidence type="ECO:0000256" key="5">
    <source>
        <dbReference type="ARBA" id="ARBA00022990"/>
    </source>
</evidence>
<dbReference type="GO" id="GO:0050178">
    <property type="term" value="F:phenylpyruvate tautomerase activity"/>
    <property type="evidence" value="ECO:0007669"/>
    <property type="project" value="TreeGrafter"/>
</dbReference>
<dbReference type="SUPFAM" id="SSF55331">
    <property type="entry name" value="Tautomerase/MIF"/>
    <property type="match status" value="1"/>
</dbReference>
<dbReference type="GO" id="GO:0033981">
    <property type="term" value="F:D-dopachrome decarboxylase activity"/>
    <property type="evidence" value="ECO:0007669"/>
    <property type="project" value="UniProtKB-EC"/>
</dbReference>
<dbReference type="InterPro" id="IPR014347">
    <property type="entry name" value="Tautomerase/MIF_sf"/>
</dbReference>
<evidence type="ECO:0000256" key="7">
    <source>
        <dbReference type="ARBA" id="ARBA00023239"/>
    </source>
</evidence>
<evidence type="ECO:0000256" key="2">
    <source>
        <dbReference type="ARBA" id="ARBA00005851"/>
    </source>
</evidence>
<dbReference type="PANTHER" id="PTHR11954">
    <property type="entry name" value="D-DOPACHROME DECARBOXYLASE"/>
    <property type="match status" value="1"/>
</dbReference>
<evidence type="ECO:0000256" key="6">
    <source>
        <dbReference type="ARBA" id="ARBA00023101"/>
    </source>
</evidence>
<proteinExistence type="inferred from homology"/>
<organism evidence="10 11">
    <name type="scientific">Elysia crispata</name>
    <name type="common">lettuce slug</name>
    <dbReference type="NCBI Taxonomy" id="231223"/>
    <lineage>
        <taxon>Eukaryota</taxon>
        <taxon>Metazoa</taxon>
        <taxon>Spiralia</taxon>
        <taxon>Lophotrochozoa</taxon>
        <taxon>Mollusca</taxon>
        <taxon>Gastropoda</taxon>
        <taxon>Heterobranchia</taxon>
        <taxon>Euthyneura</taxon>
        <taxon>Panpulmonata</taxon>
        <taxon>Sacoglossa</taxon>
        <taxon>Placobranchoidea</taxon>
        <taxon>Plakobranchidae</taxon>
        <taxon>Elysia</taxon>
    </lineage>
</organism>
<gene>
    <name evidence="10" type="ORF">RRG08_065864</name>
</gene>
<comment type="caution">
    <text evidence="10">The sequence shown here is derived from an EMBL/GenBank/DDBJ whole genome shotgun (WGS) entry which is preliminary data.</text>
</comment>
<keyword evidence="11" id="KW-1185">Reference proteome</keyword>
<name>A0AAE1DVD2_9GAST</name>
<comment type="similarity">
    <text evidence="2">Belongs to the MIF family.</text>
</comment>
<dbReference type="GO" id="GO:0042438">
    <property type="term" value="P:melanin biosynthetic process"/>
    <property type="evidence" value="ECO:0007669"/>
    <property type="project" value="UniProtKB-KW"/>
</dbReference>
<dbReference type="Proteomes" id="UP001283361">
    <property type="component" value="Unassembled WGS sequence"/>
</dbReference>
<keyword evidence="5" id="KW-0007">Acetylation</keyword>
<dbReference type="GO" id="GO:0005615">
    <property type="term" value="C:extracellular space"/>
    <property type="evidence" value="ECO:0007669"/>
    <property type="project" value="TreeGrafter"/>
</dbReference>
<evidence type="ECO:0000313" key="10">
    <source>
        <dbReference type="EMBL" id="KAK3782953.1"/>
    </source>
</evidence>
<comment type="subunit">
    <text evidence="3">Homotrimer.</text>
</comment>
<dbReference type="EMBL" id="JAWDGP010002467">
    <property type="protein sequence ID" value="KAK3782953.1"/>
    <property type="molecule type" value="Genomic_DNA"/>
</dbReference>
<keyword evidence="4" id="KW-0963">Cytoplasm</keyword>
<keyword evidence="7" id="KW-0456">Lyase</keyword>